<dbReference type="Pfam" id="PF04734">
    <property type="entry name" value="Ceramidase_alk"/>
    <property type="match status" value="1"/>
</dbReference>
<reference evidence="9" key="1">
    <citation type="submission" date="2021-01" db="EMBL/GenBank/DDBJ databases">
        <title>Phytophthora aleatoria, a newly-described species from Pinus radiata is distinct from Phytophthora cactorum isolates based on comparative genomics.</title>
        <authorList>
            <person name="Mcdougal R."/>
            <person name="Panda P."/>
            <person name="Williams N."/>
            <person name="Studholme D.J."/>
        </authorList>
    </citation>
    <scope>NUCLEOTIDE SEQUENCE</scope>
    <source>
        <strain evidence="9">NZFS 3830</strain>
    </source>
</reference>
<proteinExistence type="predicted"/>
<feature type="region of interest" description="Disordered" evidence="6">
    <location>
        <begin position="849"/>
        <end position="898"/>
    </location>
</feature>
<feature type="coiled-coil region" evidence="5">
    <location>
        <begin position="1059"/>
        <end position="1104"/>
    </location>
</feature>
<feature type="region of interest" description="Disordered" evidence="6">
    <location>
        <begin position="1022"/>
        <end position="1049"/>
    </location>
</feature>
<comment type="caution">
    <text evidence="9">The sequence shown here is derived from an EMBL/GenBank/DDBJ whole genome shotgun (WGS) entry which is preliminary data.</text>
</comment>
<dbReference type="VEuPathDB" id="FungiDB:PC110_g12030"/>
<feature type="compositionally biased region" description="Basic and acidic residues" evidence="6">
    <location>
        <begin position="889"/>
        <end position="898"/>
    </location>
</feature>
<evidence type="ECO:0000259" key="7">
    <source>
        <dbReference type="Pfam" id="PF04734"/>
    </source>
</evidence>
<dbReference type="Proteomes" id="UP000688947">
    <property type="component" value="Unassembled WGS sequence"/>
</dbReference>
<evidence type="ECO:0000256" key="2">
    <source>
        <dbReference type="ARBA" id="ARBA00022801"/>
    </source>
</evidence>
<dbReference type="InterPro" id="IPR031329">
    <property type="entry name" value="NEUT/ALK_ceramidase_N"/>
</dbReference>
<accession>A0A8T1UR21</accession>
<dbReference type="GO" id="GO:0046512">
    <property type="term" value="P:sphingosine biosynthetic process"/>
    <property type="evidence" value="ECO:0007669"/>
    <property type="project" value="TreeGrafter"/>
</dbReference>
<feature type="active site" description="Nucleophile" evidence="3">
    <location>
        <position position="278"/>
    </location>
</feature>
<dbReference type="Pfam" id="PF17048">
    <property type="entry name" value="Ceramidse_alk_C"/>
    <property type="match status" value="1"/>
</dbReference>
<feature type="region of interest" description="Disordered" evidence="6">
    <location>
        <begin position="1366"/>
        <end position="1412"/>
    </location>
</feature>
<dbReference type="GO" id="GO:0017040">
    <property type="term" value="F:N-acylsphingosine amidohydrolase activity"/>
    <property type="evidence" value="ECO:0007669"/>
    <property type="project" value="UniProtKB-EC"/>
</dbReference>
<dbReference type="EC" id="3.5.1.23" evidence="1"/>
<feature type="region of interest" description="Disordered" evidence="6">
    <location>
        <begin position="1446"/>
        <end position="1469"/>
    </location>
</feature>
<dbReference type="GO" id="GO:0005576">
    <property type="term" value="C:extracellular region"/>
    <property type="evidence" value="ECO:0007669"/>
    <property type="project" value="TreeGrafter"/>
</dbReference>
<feature type="domain" description="Neutral/alkaline non-lysosomal ceramidase C-terminal" evidence="8">
    <location>
        <begin position="515"/>
        <end position="684"/>
    </location>
</feature>
<feature type="binding site" evidence="4">
    <location>
        <position position="115"/>
    </location>
    <ligand>
        <name>Zn(2+)</name>
        <dbReference type="ChEBI" id="CHEBI:29105"/>
    </ligand>
</feature>
<feature type="compositionally biased region" description="Polar residues" evidence="6">
    <location>
        <begin position="1456"/>
        <end position="1469"/>
    </location>
</feature>
<comment type="cofactor">
    <cofactor evidence="4">
        <name>Zn(2+)</name>
        <dbReference type="ChEBI" id="CHEBI:29105"/>
    </cofactor>
    <text evidence="4">Binds 1 zinc ion per subunit.</text>
</comment>
<dbReference type="GO" id="GO:0046514">
    <property type="term" value="P:ceramide catabolic process"/>
    <property type="evidence" value="ECO:0007669"/>
    <property type="project" value="InterPro"/>
</dbReference>
<feature type="compositionally biased region" description="Basic and acidic residues" evidence="6">
    <location>
        <begin position="1040"/>
        <end position="1049"/>
    </location>
</feature>
<keyword evidence="2" id="KW-0378">Hydrolase</keyword>
<dbReference type="PANTHER" id="PTHR12670">
    <property type="entry name" value="CERAMIDASE"/>
    <property type="match status" value="1"/>
</dbReference>
<gene>
    <name evidence="9" type="ORF">JG687_00005274</name>
</gene>
<dbReference type="GO" id="GO:0016020">
    <property type="term" value="C:membrane"/>
    <property type="evidence" value="ECO:0007669"/>
    <property type="project" value="GOC"/>
</dbReference>
<feature type="binding site" evidence="4">
    <location>
        <position position="478"/>
    </location>
    <ligand>
        <name>Zn(2+)</name>
        <dbReference type="ChEBI" id="CHEBI:29105"/>
    </ligand>
</feature>
<keyword evidence="4" id="KW-0862">Zinc</keyword>
<keyword evidence="5" id="KW-0175">Coiled coil</keyword>
<feature type="region of interest" description="Disordered" evidence="6">
    <location>
        <begin position="775"/>
        <end position="797"/>
    </location>
</feature>
<feature type="compositionally biased region" description="Basic and acidic residues" evidence="6">
    <location>
        <begin position="1366"/>
        <end position="1376"/>
    </location>
</feature>
<evidence type="ECO:0000259" key="8">
    <source>
        <dbReference type="Pfam" id="PF17048"/>
    </source>
</evidence>
<feature type="compositionally biased region" description="Polar residues" evidence="6">
    <location>
        <begin position="866"/>
        <end position="888"/>
    </location>
</feature>
<evidence type="ECO:0000256" key="6">
    <source>
        <dbReference type="SAM" id="MobiDB-lite"/>
    </source>
</evidence>
<evidence type="ECO:0000256" key="5">
    <source>
        <dbReference type="SAM" id="Coils"/>
    </source>
</evidence>
<dbReference type="GO" id="GO:0046872">
    <property type="term" value="F:metal ion binding"/>
    <property type="evidence" value="ECO:0007669"/>
    <property type="project" value="UniProtKB-KW"/>
</dbReference>
<dbReference type="VEuPathDB" id="FungiDB:PC110_g12029"/>
<dbReference type="EMBL" id="JAENGZ010000196">
    <property type="protein sequence ID" value="KAG6965716.1"/>
    <property type="molecule type" value="Genomic_DNA"/>
</dbReference>
<feature type="compositionally biased region" description="Low complexity" evidence="6">
    <location>
        <begin position="1024"/>
        <end position="1039"/>
    </location>
</feature>
<feature type="compositionally biased region" description="Polar residues" evidence="6">
    <location>
        <begin position="1136"/>
        <end position="1150"/>
    </location>
</feature>
<evidence type="ECO:0000256" key="3">
    <source>
        <dbReference type="PIRSR" id="PIRSR606823-1"/>
    </source>
</evidence>
<dbReference type="PANTHER" id="PTHR12670:SF1">
    <property type="entry name" value="NEUTRAL CERAMIDASE"/>
    <property type="match status" value="1"/>
</dbReference>
<feature type="coiled-coil region" evidence="5">
    <location>
        <begin position="1610"/>
        <end position="1637"/>
    </location>
</feature>
<feature type="domain" description="Neutral/alkaline non-lysosomal ceramidase N-terminal" evidence="7">
    <location>
        <begin position="21"/>
        <end position="505"/>
    </location>
</feature>
<feature type="compositionally biased region" description="Basic and acidic residues" evidence="6">
    <location>
        <begin position="1390"/>
        <end position="1401"/>
    </location>
</feature>
<feature type="binding site" evidence="4">
    <location>
        <position position="436"/>
    </location>
    <ligand>
        <name>Zn(2+)</name>
        <dbReference type="ChEBI" id="CHEBI:29105"/>
    </ligand>
</feature>
<dbReference type="OrthoDB" id="76977at2759"/>
<dbReference type="GO" id="GO:0042759">
    <property type="term" value="P:long-chain fatty acid biosynthetic process"/>
    <property type="evidence" value="ECO:0007669"/>
    <property type="project" value="TreeGrafter"/>
</dbReference>
<evidence type="ECO:0000256" key="1">
    <source>
        <dbReference type="ARBA" id="ARBA00011891"/>
    </source>
</evidence>
<keyword evidence="4" id="KW-0479">Metal-binding</keyword>
<evidence type="ECO:0000313" key="10">
    <source>
        <dbReference type="Proteomes" id="UP000688947"/>
    </source>
</evidence>
<evidence type="ECO:0000256" key="4">
    <source>
        <dbReference type="PIRSR" id="PIRSR606823-2"/>
    </source>
</evidence>
<dbReference type="InterPro" id="IPR031331">
    <property type="entry name" value="NEUT/ALK_ceramidase_C"/>
</dbReference>
<evidence type="ECO:0000313" key="9">
    <source>
        <dbReference type="EMBL" id="KAG6965716.1"/>
    </source>
</evidence>
<protein>
    <recommendedName>
        <fullName evidence="1">ceramidase</fullName>
        <ecNumber evidence="1">3.5.1.23</ecNumber>
    </recommendedName>
</protein>
<sequence>MTPSPHSSVSISEDGNSNCLRIGAAMFDITGPAAEAGMFGYAKVGQLASGIHMRLRARAFAFHDPLSQTHCVFVCAELGMVSEWVTQTVVSRLETHPALPRGIYTRENVMISATHTHCAPGGLSHYFIYSVHPPLHGADRQNFECVVSGIVEAVVRAHRNLQPAVIRVATGLCLGASVNRSADAYLANPEQERAQFEHDTDKTMTLWRFDGLDGYPIGMINWFAVHPTSMGNWYTLITGDNKGYAAYEFEREQGTRHLMDRPRAFVAAFAQSNEGDVSPNICGPRHPCTQHKDFERMVTVANAQLDTARNLYAEALTTTPIAGHIKFAHQYVDYCSIQLKKRWQLYNECPTSTSSGCIGVSMVSGTEFDGRGVPAVREGIRWGTYPKVTTLPELQSLQKEKPIIFPTARYGMSPKVLPLQLFSFADYLYIAAVPFEVTTMAGRRLRASLHASIREQLPGVQRVHEPVIAGLTNAYCGYMTTREEYAVQRYEGASTHFGPNQLVATCQQFEILAEAMYHKAKPEHKKLADTGVVPPSIKGMGVLDYNIPVIHDGVASGSSFGSVVAGADALKVYGSGSTVKVRFHAAHPKNNLRTQGTFLEVQRWMADSSRSEGGVWVIYLDDGDTNTTFKWERQGTFRSEVSIEWQISESTPKGKYRIKVNGDCKHFLWRTVTPYSGVSSAFLVVGPEVDIMKPAQNSVLAIRRKPQNSIEFQNDAEMAGSEQVSVPETDNDGFDADMFASMMQQELITYSLSWEPLMKILKALGASMVKQQKMQEEAQQSNDAAMKKMADQVAQQEQQLAALRDSLERAEGEKKETAAAMEAIQNQVGEMQNQLEGIQGLTVAPLDGQQEQQQDNVGDQEKASFEGTNGVDNSSSAVKKTPRSSRASSTDREPFVTAKDLADAKQELREELEKALARTVDHKIIDKADENLDEEIIPFGIGAAIDSDPSATRSPRSARVGEVQLQGSTSAAELQQEVEKLKGLQDALAARVSEHDKILDMLDGRMGQLDDLSSQVSTLLANPRSIDGSSGNDGNSGESSSRDGKNGRNEEFELITNDIMNELKELKAVQDEHDQKLREHDEAVEKHTADIKALTDSLDDLSVQQQTMASMYSSGAPSGGSDSGNAGESTDDSGKSTKTGKQTGVASEATSQPQLDLSLIFTKLADLRRSTDASLQNLQQTIKGVSGTTQTQQEQLDALRNNVLFNEHLQAHLVEARLAMQKELLARNQAFQDHTKPQLVEWRKSLELTEDKLLQGNSEDETLHALQQMQRCYHRTLLSITPLVNSPLSISETLQTLADEVKQLQNAVRLGVVPLRITDNNSGEGESIKGDREEEYTRKLRYLDEEIDATLQVNITTEKKNDPLIKGLDAMREKPVISHGSTTSNTAGDGENRAGQDERRQSFQQRNPDGLREMELRLSGAVRRLAMVEEDIERLNSLTAELNASDKHKMLGNGGSDTATGSRRASSTNNLRTELVMDEMEKLRKEMSAEIAKISAQLEGNNANGGGNSNSNTSLVSVDRRSMVEAAARQGDVLTDLFSQMTGRELDTRLYNSPEGQKQFYDNFIKEVTKKVSSAINSEKGAQRGPGIGGAANANINYRLLLDNFAQKVDDRLEDAREFTTEELARLRRELMEQMKVRFEVAIRDIRGELMLLQPTDGDSTAMGTKPVMCVACSRPVPVSSVIREAGSLPTDMANPEPTNPSLAAEFDYDRPDDEFVFRAGFKMPANDRKILTLPFLTTAMRNKMVLNKPEGKRKRPPRQSHLSRVDNVVREAMELDRASRSRGFDAQ</sequence>
<dbReference type="InterPro" id="IPR006823">
    <property type="entry name" value="Ceramidase_alk"/>
</dbReference>
<feature type="binding site" evidence="4">
    <location>
        <position position="226"/>
    </location>
    <ligand>
        <name>Zn(2+)</name>
        <dbReference type="ChEBI" id="CHEBI:29105"/>
    </ligand>
</feature>
<name>A0A8T1UR21_9STRA</name>
<organism evidence="9 10">
    <name type="scientific">Phytophthora cactorum</name>
    <dbReference type="NCBI Taxonomy" id="29920"/>
    <lineage>
        <taxon>Eukaryota</taxon>
        <taxon>Sar</taxon>
        <taxon>Stramenopiles</taxon>
        <taxon>Oomycota</taxon>
        <taxon>Peronosporomycetes</taxon>
        <taxon>Peronosporales</taxon>
        <taxon>Peronosporaceae</taxon>
        <taxon>Phytophthora</taxon>
    </lineage>
</organism>
<feature type="region of interest" description="Disordered" evidence="6">
    <location>
        <begin position="1110"/>
        <end position="1150"/>
    </location>
</feature>